<keyword evidence="1" id="KW-0812">Transmembrane</keyword>
<sequence length="106" mass="12550">MNVKRTLLQGWEYLRHEPRKIVLFGVLLVSLYMMLFGDFGILKRLQMEAEYRQLLQEEQRTQAVLHDNALRIKNARNPDSIEKAAREKYNFRKPGETLFLIVSPSE</sequence>
<evidence type="ECO:0000313" key="2">
    <source>
        <dbReference type="EMBL" id="ABB27621.1"/>
    </source>
</evidence>
<accession>Q3ATQ4</accession>
<dbReference type="eggNOG" id="COG2919">
    <property type="taxonomic scope" value="Bacteria"/>
</dbReference>
<dbReference type="AlphaFoldDB" id="Q3ATQ4"/>
<organism evidence="2">
    <name type="scientific">Chlorobium chlorochromatii (strain CaD3)</name>
    <dbReference type="NCBI Taxonomy" id="340177"/>
    <lineage>
        <taxon>Bacteria</taxon>
        <taxon>Pseudomonadati</taxon>
        <taxon>Chlorobiota</taxon>
        <taxon>Chlorobiia</taxon>
        <taxon>Chlorobiales</taxon>
        <taxon>Chlorobiaceae</taxon>
        <taxon>Chlorobium/Pelodictyon group</taxon>
        <taxon>Chlorobium</taxon>
    </lineage>
</organism>
<protein>
    <recommendedName>
        <fullName evidence="3">Septum formation initiator</fullName>
    </recommendedName>
</protein>
<dbReference type="Pfam" id="PF04977">
    <property type="entry name" value="DivIC"/>
    <property type="match status" value="1"/>
</dbReference>
<dbReference type="EMBL" id="CP000108">
    <property type="protein sequence ID" value="ABB27621.1"/>
    <property type="molecule type" value="Genomic_DNA"/>
</dbReference>
<keyword evidence="1" id="KW-0472">Membrane</keyword>
<dbReference type="HOGENOM" id="CLU_2272376_0_0_10"/>
<dbReference type="STRING" id="340177.Cag_0348"/>
<reference evidence="2" key="1">
    <citation type="submission" date="2005-08" db="EMBL/GenBank/DDBJ databases">
        <title>Complete sequence of Chlorobium chlorochromatii CaD3.</title>
        <authorList>
            <person name="Copeland A."/>
            <person name="Lucas S."/>
            <person name="Lapidus A."/>
            <person name="Barry K."/>
            <person name="Detter J.C."/>
            <person name="Glavina T."/>
            <person name="Hammon N."/>
            <person name="Israni S."/>
            <person name="Pitluck S."/>
            <person name="Bryant D."/>
            <person name="Schmutz J."/>
            <person name="Larimer F."/>
            <person name="Land M."/>
            <person name="Kyrpides N."/>
            <person name="Ivanova N."/>
            <person name="Richardson P."/>
        </authorList>
    </citation>
    <scope>NUCLEOTIDE SEQUENCE [LARGE SCALE GENOMIC DNA]</scope>
    <source>
        <strain evidence="2">CaD3</strain>
    </source>
</reference>
<feature type="transmembrane region" description="Helical" evidence="1">
    <location>
        <begin position="21"/>
        <end position="42"/>
    </location>
</feature>
<dbReference type="InterPro" id="IPR007060">
    <property type="entry name" value="FtsL/DivIC"/>
</dbReference>
<evidence type="ECO:0000256" key="1">
    <source>
        <dbReference type="SAM" id="Phobius"/>
    </source>
</evidence>
<dbReference type="KEGG" id="cch:Cag_0348"/>
<name>Q3ATQ4_CHLCH</name>
<proteinExistence type="predicted"/>
<keyword evidence="1" id="KW-1133">Transmembrane helix</keyword>
<gene>
    <name evidence="2" type="ordered locus">Cag_0348</name>
</gene>
<evidence type="ECO:0008006" key="3">
    <source>
        <dbReference type="Google" id="ProtNLM"/>
    </source>
</evidence>